<dbReference type="RefSeq" id="WP_075053599.1">
    <property type="nucleotide sequence ID" value="NZ_CP007536.1"/>
</dbReference>
<dbReference type="KEGG" id="nvn:NVIE_001860"/>
<dbReference type="EMBL" id="CP007536">
    <property type="protein sequence ID" value="AIC14369.1"/>
    <property type="molecule type" value="Genomic_DNA"/>
</dbReference>
<dbReference type="GeneID" id="74945444"/>
<name>A0A060HC79_9ARCH</name>
<evidence type="ECO:0000313" key="3">
    <source>
        <dbReference type="Proteomes" id="UP000027093"/>
    </source>
</evidence>
<dbReference type="Pfam" id="PF14947">
    <property type="entry name" value="HTH_45"/>
    <property type="match status" value="1"/>
</dbReference>
<dbReference type="InterPro" id="IPR036388">
    <property type="entry name" value="WH-like_DNA-bd_sf"/>
</dbReference>
<dbReference type="Gene3D" id="1.10.10.10">
    <property type="entry name" value="Winged helix-like DNA-binding domain superfamily/Winged helix DNA-binding domain"/>
    <property type="match status" value="1"/>
</dbReference>
<dbReference type="InterPro" id="IPR038723">
    <property type="entry name" value="ArnR1-like_HTH"/>
</dbReference>
<organism evidence="2 3">
    <name type="scientific">Nitrososphaera viennensis EN76</name>
    <dbReference type="NCBI Taxonomy" id="926571"/>
    <lineage>
        <taxon>Archaea</taxon>
        <taxon>Nitrososphaerota</taxon>
        <taxon>Nitrososphaeria</taxon>
        <taxon>Nitrososphaerales</taxon>
        <taxon>Nitrososphaeraceae</taxon>
        <taxon>Nitrososphaera</taxon>
    </lineage>
</organism>
<dbReference type="InterPro" id="IPR036390">
    <property type="entry name" value="WH_DNA-bd_sf"/>
</dbReference>
<feature type="domain" description="ArnR1-like winged helix-turn-helix" evidence="1">
    <location>
        <begin position="15"/>
        <end position="83"/>
    </location>
</feature>
<evidence type="ECO:0000313" key="2">
    <source>
        <dbReference type="EMBL" id="AIC14369.1"/>
    </source>
</evidence>
<dbReference type="OrthoDB" id="375217at2157"/>
<reference evidence="2 3" key="1">
    <citation type="journal article" date="2014" name="Int. J. Syst. Evol. Microbiol.">
        <title>Nitrososphaera viennensis gen. nov., sp. nov., an aerobic and mesophilic, ammonia-oxidizing archaeon from soil and a member of the archaeal phylum Thaumarchaeota.</title>
        <authorList>
            <person name="Stieglmeier M."/>
            <person name="Klingl A."/>
            <person name="Alves R.J."/>
            <person name="Rittmann S.K."/>
            <person name="Melcher M."/>
            <person name="Leisch N."/>
            <person name="Schleper C."/>
        </authorList>
    </citation>
    <scope>NUCLEOTIDE SEQUENCE [LARGE SCALE GENOMIC DNA]</scope>
    <source>
        <strain evidence="2">EN76</strain>
    </source>
</reference>
<keyword evidence="2" id="KW-0238">DNA-binding</keyword>
<dbReference type="Proteomes" id="UP000027093">
    <property type="component" value="Chromosome"/>
</dbReference>
<proteinExistence type="predicted"/>
<keyword evidence="3" id="KW-1185">Reference proteome</keyword>
<gene>
    <name evidence="2" type="ORF">NVIE_001860</name>
</gene>
<accession>A0A060HC79</accession>
<dbReference type="SUPFAM" id="SSF46785">
    <property type="entry name" value="Winged helix' DNA-binding domain"/>
    <property type="match status" value="1"/>
</dbReference>
<evidence type="ECO:0000259" key="1">
    <source>
        <dbReference type="Pfam" id="PF14947"/>
    </source>
</evidence>
<dbReference type="AlphaFoldDB" id="A0A060HC79"/>
<dbReference type="HOGENOM" id="CLU_2504799_0_0_2"/>
<protein>
    <submittedName>
        <fullName evidence="2">''Winged helix'' DNA-binding domain containing protein</fullName>
    </submittedName>
</protein>
<sequence length="99" mass="10788">MKVENYGERGLDNGIVLKLLSAINTGSEKKQLESAAGISSKQLSRYLQELIKGGLVGYDASDGTTLKITEKGSRFLISYERVAASQTKHEPPKGLFDLE</sequence>
<dbReference type="GO" id="GO:0003677">
    <property type="term" value="F:DNA binding"/>
    <property type="evidence" value="ECO:0007669"/>
    <property type="project" value="UniProtKB-KW"/>
</dbReference>